<sequence>MDQNIIIGAMTALITPFKNGKIDEKGYENLIKRQIKNKIDAVVPVGTTGECATLTHDEHRICIEIAVSVCKNTSTKVLAGAGSNSTHEAVGLAEFAREHGADGILSVTPYYNKPTQKGLYLHYKAIAKAVSDIPVLLYNVPGRCGCEVETDTIIKLFNDCENIYGVKEASGNIDKCVDLLAHEPRLIVMSGEDAINYPILSNGGKGVISVTSNLLPNYTSKLTHLALDNKFLEAKKINDEMYNINKIMFCESNPIPIKAAMFIAGLIESLEYRLPLCEPSKENLIKIEKIMKQYDIKGF</sequence>
<dbReference type="GO" id="GO:0019877">
    <property type="term" value="P:diaminopimelate biosynthetic process"/>
    <property type="evidence" value="ECO:0007669"/>
    <property type="project" value="UniProtKB-UniRule"/>
</dbReference>
<feature type="site" description="L-lysine inhibitor binding" evidence="16">
    <location>
        <position position="110"/>
    </location>
</feature>
<dbReference type="GO" id="GO:0008840">
    <property type="term" value="F:4-hydroxy-tetrahydrodipicolinate synthase activity"/>
    <property type="evidence" value="ECO:0007669"/>
    <property type="project" value="UniProtKB-UniRule"/>
</dbReference>
<evidence type="ECO:0000256" key="1">
    <source>
        <dbReference type="ARBA" id="ARBA00003294"/>
    </source>
</evidence>
<comment type="function">
    <text evidence="1 12">Catalyzes the condensation of (S)-aspartate-beta-semialdehyde [(S)-ASA] and pyruvate to 4-hydroxy-tetrahydrodipicolinate (HTPA).</text>
</comment>
<dbReference type="SMART" id="SM01130">
    <property type="entry name" value="DHDPS"/>
    <property type="match status" value="1"/>
</dbReference>
<dbReference type="GO" id="GO:0005829">
    <property type="term" value="C:cytosol"/>
    <property type="evidence" value="ECO:0007669"/>
    <property type="project" value="TreeGrafter"/>
</dbReference>
<comment type="catalytic activity">
    <reaction evidence="11 12">
        <text>L-aspartate 4-semialdehyde + pyruvate = (2S,4S)-4-hydroxy-2,3,4,5-tetrahydrodipicolinate + H2O + H(+)</text>
        <dbReference type="Rhea" id="RHEA:34171"/>
        <dbReference type="ChEBI" id="CHEBI:15361"/>
        <dbReference type="ChEBI" id="CHEBI:15377"/>
        <dbReference type="ChEBI" id="CHEBI:15378"/>
        <dbReference type="ChEBI" id="CHEBI:67139"/>
        <dbReference type="ChEBI" id="CHEBI:537519"/>
        <dbReference type="EC" id="4.3.3.7"/>
    </reaction>
</comment>
<keyword evidence="9 12" id="KW-0456">Lyase</keyword>
<evidence type="ECO:0000256" key="2">
    <source>
        <dbReference type="ARBA" id="ARBA00005120"/>
    </source>
</evidence>
<reference evidence="17 18" key="2">
    <citation type="submission" date="2020-03" db="EMBL/GenBank/DDBJ databases">
        <title>Campylobacter portucalensis sp. nov., a new species of Campylobacter isolated from the reproductive tract of bulls.</title>
        <authorList>
            <person name="Silva M.F."/>
            <person name="Pereira G."/>
            <person name="Carneiro C."/>
            <person name="Hemphill A."/>
            <person name="Mateus L."/>
            <person name="Lopes-Da-Costa L."/>
            <person name="Silva E."/>
        </authorList>
    </citation>
    <scope>NUCLEOTIDE SEQUENCE [LARGE SCALE GENOMIC DNA]</scope>
    <source>
        <strain evidence="17 18">FMV-PI01</strain>
    </source>
</reference>
<dbReference type="RefSeq" id="WP_154571058.1">
    <property type="nucleotide sequence ID" value="NZ_VWSJ01000025.1"/>
</dbReference>
<dbReference type="InterPro" id="IPR013785">
    <property type="entry name" value="Aldolase_TIM"/>
</dbReference>
<evidence type="ECO:0000256" key="12">
    <source>
        <dbReference type="HAMAP-Rule" id="MF_00418"/>
    </source>
</evidence>
<dbReference type="InterPro" id="IPR005263">
    <property type="entry name" value="DapA"/>
</dbReference>
<evidence type="ECO:0000256" key="9">
    <source>
        <dbReference type="ARBA" id="ARBA00023239"/>
    </source>
</evidence>
<keyword evidence="7 12" id="KW-0220">Diaminopimelate biosynthesis</keyword>
<dbReference type="PANTHER" id="PTHR12128:SF66">
    <property type="entry name" value="4-HYDROXY-2-OXOGLUTARATE ALDOLASE, MITOCHONDRIAL"/>
    <property type="match status" value="1"/>
</dbReference>
<keyword evidence="18" id="KW-1185">Reference proteome</keyword>
<dbReference type="GO" id="GO:0009089">
    <property type="term" value="P:lysine biosynthetic process via diaminopimelate"/>
    <property type="evidence" value="ECO:0007669"/>
    <property type="project" value="UniProtKB-UniRule"/>
</dbReference>
<evidence type="ECO:0000256" key="4">
    <source>
        <dbReference type="ARBA" id="ARBA00012086"/>
    </source>
</evidence>
<organism evidence="17 18">
    <name type="scientific">Campylobacter portucalensis</name>
    <dbReference type="NCBI Taxonomy" id="2608384"/>
    <lineage>
        <taxon>Bacteria</taxon>
        <taxon>Pseudomonadati</taxon>
        <taxon>Campylobacterota</taxon>
        <taxon>Epsilonproteobacteria</taxon>
        <taxon>Campylobacterales</taxon>
        <taxon>Campylobacteraceae</taxon>
        <taxon>Campylobacter</taxon>
    </lineage>
</organism>
<keyword evidence="6 12" id="KW-0028">Amino-acid biosynthesis</keyword>
<gene>
    <name evidence="12" type="primary">dapA</name>
    <name evidence="17" type="ORF">F1B92_06385</name>
</gene>
<dbReference type="PRINTS" id="PR00146">
    <property type="entry name" value="DHPICSNTHASE"/>
</dbReference>
<dbReference type="EC" id="4.3.3.7" evidence="4 12"/>
<dbReference type="Gene3D" id="3.20.20.70">
    <property type="entry name" value="Aldolase class I"/>
    <property type="match status" value="1"/>
</dbReference>
<feature type="site" description="L-lysine inhibitor binding; via carbonyl oxygen" evidence="16">
    <location>
        <position position="52"/>
    </location>
</feature>
<comment type="similarity">
    <text evidence="3 12 13">Belongs to the DapA family.</text>
</comment>
<dbReference type="CDD" id="cd00950">
    <property type="entry name" value="DHDPS"/>
    <property type="match status" value="1"/>
</dbReference>
<feature type="site" description="L-lysine inhibitor binding" evidence="16">
    <location>
        <position position="84"/>
    </location>
</feature>
<keyword evidence="8 12" id="KW-0457">Lysine biosynthesis</keyword>
<reference evidence="17 18" key="1">
    <citation type="submission" date="2019-09" db="EMBL/GenBank/DDBJ databases">
        <authorList>
            <person name="Silva M."/>
            <person name="Pereira G."/>
            <person name="Lopes-Da-Costa L."/>
            <person name="Silva E."/>
        </authorList>
    </citation>
    <scope>NUCLEOTIDE SEQUENCE [LARGE SCALE GENOMIC DNA]</scope>
    <source>
        <strain evidence="17 18">FMV-PI01</strain>
    </source>
</reference>
<evidence type="ECO:0000256" key="7">
    <source>
        <dbReference type="ARBA" id="ARBA00022915"/>
    </source>
</evidence>
<keyword evidence="5 12" id="KW-0963">Cytoplasm</keyword>
<accession>A0A6L5WM93</accession>
<comment type="subcellular location">
    <subcellularLocation>
        <location evidence="12">Cytoplasm</location>
    </subcellularLocation>
</comment>
<dbReference type="EMBL" id="VWSJ01000025">
    <property type="protein sequence ID" value="MSN96791.1"/>
    <property type="molecule type" value="Genomic_DNA"/>
</dbReference>
<dbReference type="NCBIfam" id="TIGR00674">
    <property type="entry name" value="dapA"/>
    <property type="match status" value="1"/>
</dbReference>
<comment type="subunit">
    <text evidence="12">Homotetramer; dimer of dimers.</text>
</comment>
<dbReference type="Proteomes" id="UP000476338">
    <property type="component" value="Unassembled WGS sequence"/>
</dbReference>
<evidence type="ECO:0000256" key="16">
    <source>
        <dbReference type="PIRSR" id="PIRSR001365-3"/>
    </source>
</evidence>
<comment type="pathway">
    <text evidence="2 12">Amino-acid biosynthesis; L-lysine biosynthesis via DAP pathway; (S)-tetrahydrodipicolinate from L-aspartate: step 3/4.</text>
</comment>
<evidence type="ECO:0000313" key="18">
    <source>
        <dbReference type="Proteomes" id="UP000476338"/>
    </source>
</evidence>
<feature type="site" description="Part of a proton relay during catalysis" evidence="12 16">
    <location>
        <position position="47"/>
    </location>
</feature>
<evidence type="ECO:0000256" key="14">
    <source>
        <dbReference type="PIRSR" id="PIRSR001365-1"/>
    </source>
</evidence>
<dbReference type="SUPFAM" id="SSF51569">
    <property type="entry name" value="Aldolase"/>
    <property type="match status" value="1"/>
</dbReference>
<evidence type="ECO:0000256" key="3">
    <source>
        <dbReference type="ARBA" id="ARBA00007592"/>
    </source>
</evidence>
<dbReference type="PIRSF" id="PIRSF001365">
    <property type="entry name" value="DHDPS"/>
    <property type="match status" value="1"/>
</dbReference>
<evidence type="ECO:0000256" key="5">
    <source>
        <dbReference type="ARBA" id="ARBA00022490"/>
    </source>
</evidence>
<evidence type="ECO:0000256" key="15">
    <source>
        <dbReference type="PIRSR" id="PIRSR001365-2"/>
    </source>
</evidence>
<feature type="site" description="L-lysine inhibitor binding" evidence="16">
    <location>
        <position position="88"/>
    </location>
</feature>
<feature type="binding site" evidence="12 15">
    <location>
        <position position="48"/>
    </location>
    <ligand>
        <name>pyruvate</name>
        <dbReference type="ChEBI" id="CHEBI:15361"/>
    </ligand>
</feature>
<evidence type="ECO:0000256" key="8">
    <source>
        <dbReference type="ARBA" id="ARBA00023154"/>
    </source>
</evidence>
<evidence type="ECO:0000256" key="13">
    <source>
        <dbReference type="PIRNR" id="PIRNR001365"/>
    </source>
</evidence>
<evidence type="ECO:0000256" key="11">
    <source>
        <dbReference type="ARBA" id="ARBA00047836"/>
    </source>
</evidence>
<comment type="caution">
    <text evidence="17">The sequence shown here is derived from an EMBL/GenBank/DDBJ whole genome shotgun (WGS) entry which is preliminary data.</text>
</comment>
<evidence type="ECO:0000313" key="17">
    <source>
        <dbReference type="EMBL" id="MSN96791.1"/>
    </source>
</evidence>
<name>A0A6L5WM93_9BACT</name>
<dbReference type="UniPathway" id="UPA00034">
    <property type="reaction ID" value="UER00017"/>
</dbReference>
<evidence type="ECO:0000256" key="10">
    <source>
        <dbReference type="ARBA" id="ARBA00023270"/>
    </source>
</evidence>
<comment type="caution">
    <text evidence="12">Was originally thought to be a dihydrodipicolinate synthase (DHDPS), catalyzing the condensation of (S)-aspartate-beta-semialdehyde [(S)-ASA] and pyruvate to dihydrodipicolinate (DHDP). However, it was shown in E.coli that the product of the enzymatic reaction is not dihydrodipicolinate but in fact (4S)-4-hydroxy-2,3,4,5-tetrahydro-(2S)-dipicolinic acid (HTPA), and that the consecutive dehydration reaction leading to DHDP is not spontaneous but catalyzed by DapB.</text>
</comment>
<feature type="active site" description="Schiff-base intermediate with substrate" evidence="12 14">
    <location>
        <position position="167"/>
    </location>
</feature>
<dbReference type="PANTHER" id="PTHR12128">
    <property type="entry name" value="DIHYDRODIPICOLINATE SYNTHASE"/>
    <property type="match status" value="1"/>
</dbReference>
<proteinExistence type="inferred from homology"/>
<dbReference type="HAMAP" id="MF_00418">
    <property type="entry name" value="DapA"/>
    <property type="match status" value="1"/>
</dbReference>
<keyword evidence="10 12" id="KW-0704">Schiff base</keyword>
<feature type="active site" description="Proton donor/acceptor" evidence="12 14">
    <location>
        <position position="138"/>
    </location>
</feature>
<feature type="binding site" evidence="12 15">
    <location>
        <position position="208"/>
    </location>
    <ligand>
        <name>pyruvate</name>
        <dbReference type="ChEBI" id="CHEBI:15361"/>
    </ligand>
</feature>
<evidence type="ECO:0000256" key="6">
    <source>
        <dbReference type="ARBA" id="ARBA00022605"/>
    </source>
</evidence>
<dbReference type="AlphaFoldDB" id="A0A6L5WM93"/>
<dbReference type="InterPro" id="IPR002220">
    <property type="entry name" value="DapA-like"/>
</dbReference>
<feature type="site" description="Part of a proton relay during catalysis" evidence="12 16">
    <location>
        <position position="111"/>
    </location>
</feature>
<protein>
    <recommendedName>
        <fullName evidence="4 12">4-hydroxy-tetrahydrodipicolinate synthase</fullName>
        <shortName evidence="12">HTPA synthase</shortName>
        <ecNumber evidence="4 12">4.3.3.7</ecNumber>
    </recommendedName>
</protein>
<dbReference type="Pfam" id="PF00701">
    <property type="entry name" value="DHDPS"/>
    <property type="match status" value="1"/>
</dbReference>